<name>A0A401IJ20_APHSA</name>
<feature type="transmembrane region" description="Helical" evidence="1">
    <location>
        <begin position="7"/>
        <end position="25"/>
    </location>
</feature>
<dbReference type="RefSeq" id="WP_124975336.1">
    <property type="nucleotide sequence ID" value="NZ_BDQK01000013.1"/>
</dbReference>
<dbReference type="EMBL" id="BDQK01000013">
    <property type="protein sequence ID" value="GBF81101.1"/>
    <property type="molecule type" value="Genomic_DNA"/>
</dbReference>
<gene>
    <name evidence="2" type="ORF">AsFPU1_2511</name>
</gene>
<keyword evidence="1" id="KW-0472">Membrane</keyword>
<sequence length="97" mass="11060">MKIVIKLSYIFNSTLVLGLIFILLGDKFLPQPLSTASANTRNSIQTTVIKFMKNERQEYKSLKGGEAKTPVKFRKMGTYFDDRVQEAEKQINVNNSN</sequence>
<dbReference type="GO" id="GO:0016740">
    <property type="term" value="F:transferase activity"/>
    <property type="evidence" value="ECO:0007669"/>
    <property type="project" value="UniProtKB-KW"/>
</dbReference>
<reference evidence="3" key="1">
    <citation type="submission" date="2017-05" db="EMBL/GenBank/DDBJ databases">
        <title>Physiological properties and genetic analysis related to exopolysaccharide production of fresh-water unicellular cyanobacterium Aphanothece sacrum, Suizenji Nori, that has been cultured as a food source in Japan.</title>
        <authorList>
            <person name="Kanesaki Y."/>
            <person name="Yoshikawa S."/>
            <person name="Ohki K."/>
        </authorList>
    </citation>
    <scope>NUCLEOTIDE SEQUENCE [LARGE SCALE GENOMIC DNA]</scope>
    <source>
        <strain evidence="3">FPU1</strain>
    </source>
</reference>
<keyword evidence="3" id="KW-1185">Reference proteome</keyword>
<accession>A0A401IJ20</accession>
<keyword evidence="1" id="KW-1133">Transmembrane helix</keyword>
<protein>
    <submittedName>
        <fullName evidence="2">Chloroplast carboxyltransferase alpha subunit</fullName>
    </submittedName>
</protein>
<comment type="caution">
    <text evidence="2">The sequence shown here is derived from an EMBL/GenBank/DDBJ whole genome shotgun (WGS) entry which is preliminary data.</text>
</comment>
<proteinExistence type="predicted"/>
<organism evidence="2 3">
    <name type="scientific">Aphanothece sacrum FPU1</name>
    <dbReference type="NCBI Taxonomy" id="1920663"/>
    <lineage>
        <taxon>Bacteria</taxon>
        <taxon>Bacillati</taxon>
        <taxon>Cyanobacteriota</taxon>
        <taxon>Cyanophyceae</taxon>
        <taxon>Oscillatoriophycideae</taxon>
        <taxon>Chroococcales</taxon>
        <taxon>Aphanothecaceae</taxon>
        <taxon>Aphanothece</taxon>
    </lineage>
</organism>
<evidence type="ECO:0000313" key="3">
    <source>
        <dbReference type="Proteomes" id="UP000287247"/>
    </source>
</evidence>
<keyword evidence="1" id="KW-0812">Transmembrane</keyword>
<dbReference type="AlphaFoldDB" id="A0A401IJ20"/>
<dbReference type="Proteomes" id="UP000287247">
    <property type="component" value="Unassembled WGS sequence"/>
</dbReference>
<evidence type="ECO:0000313" key="2">
    <source>
        <dbReference type="EMBL" id="GBF81101.1"/>
    </source>
</evidence>
<evidence type="ECO:0000256" key="1">
    <source>
        <dbReference type="SAM" id="Phobius"/>
    </source>
</evidence>
<keyword evidence="2" id="KW-0808">Transferase</keyword>
<dbReference type="OrthoDB" id="468366at2"/>